<evidence type="ECO:0000313" key="2">
    <source>
        <dbReference type="EMBL" id="KPJ09458.1"/>
    </source>
</evidence>
<dbReference type="Proteomes" id="UP000053240">
    <property type="component" value="Unassembled WGS sequence"/>
</dbReference>
<feature type="transmembrane region" description="Helical" evidence="1">
    <location>
        <begin position="71"/>
        <end position="92"/>
    </location>
</feature>
<keyword evidence="1" id="KW-0472">Membrane</keyword>
<keyword evidence="1" id="KW-0812">Transmembrane</keyword>
<dbReference type="AlphaFoldDB" id="A0A194QV97"/>
<dbReference type="InParanoid" id="A0A194QV97"/>
<keyword evidence="1" id="KW-1133">Transmembrane helix</keyword>
<keyword evidence="2" id="KW-0547">Nucleotide-binding</keyword>
<name>A0A194QV97_PAPMA</name>
<feature type="transmembrane region" description="Helical" evidence="1">
    <location>
        <begin position="36"/>
        <end position="59"/>
    </location>
</feature>
<gene>
    <name evidence="2" type="ORF">RR48_08909</name>
</gene>
<reference evidence="2 3" key="1">
    <citation type="journal article" date="2015" name="Nat. Commun.">
        <title>Outbred genome sequencing and CRISPR/Cas9 gene editing in butterflies.</title>
        <authorList>
            <person name="Li X."/>
            <person name="Fan D."/>
            <person name="Zhang W."/>
            <person name="Liu G."/>
            <person name="Zhang L."/>
            <person name="Zhao L."/>
            <person name="Fang X."/>
            <person name="Chen L."/>
            <person name="Dong Y."/>
            <person name="Chen Y."/>
            <person name="Ding Y."/>
            <person name="Zhao R."/>
            <person name="Feng M."/>
            <person name="Zhu Y."/>
            <person name="Feng Y."/>
            <person name="Jiang X."/>
            <person name="Zhu D."/>
            <person name="Xiang H."/>
            <person name="Feng X."/>
            <person name="Li S."/>
            <person name="Wang J."/>
            <person name="Zhang G."/>
            <person name="Kronforst M.R."/>
            <person name="Wang W."/>
        </authorList>
    </citation>
    <scope>NUCLEOTIDE SEQUENCE [LARGE SCALE GENOMIC DNA]</scope>
    <source>
        <strain evidence="2">Ya'a_city_454_Pm</strain>
        <tissue evidence="2">Whole body</tissue>
    </source>
</reference>
<accession>A0A194QV97</accession>
<evidence type="ECO:0000256" key="1">
    <source>
        <dbReference type="SAM" id="Phobius"/>
    </source>
</evidence>
<dbReference type="EMBL" id="KQ461103">
    <property type="protein sequence ID" value="KPJ09458.1"/>
    <property type="molecule type" value="Genomic_DNA"/>
</dbReference>
<sequence>MTAWIACTWTTLFTLMQTFISELLVHHKFDIENKALTFVLQVILPPLGLVHAFNEFALLQTGREFDNVVSLVYPILSWLLMIAFYFFLLMTLQRTISFEKAIGGQVPWKTVLFKKSTDINKLHRIESLTGTERDNLQAVDELVAKAISFRNVSKSMMGSVVLSNVTFDVYRGEFSMIIADRIQHKMIVTLTDLFTGLTFADKGTINVLGHELRPGSNFMNVPYMTGFCHRNQCLIHDLTVEEHLILFLEIIILDNFTMMPVYDALIKDKIMRYKKYITIVKFSFTSIKMEFADRVFLFDDKTLIFGGTPAYMFFKYGREYRLRLTFEAGILENEAMPEILRRAQGAGARVRANLGSLLILMVPVFPTASVAAFIKELTIHTKEYGITSMHISVPDSQEVCHSYILSDTNSTDAEIDFIEYTAFAEKESLTEYLVTRAIDSPQHYVTLYAYGIEIYDKNDTLKVRVLHSPPHQDSWTAPRSLARTFMALLRHYSGKKDATIQVTDDPLGLDLARCHAMNFSPVRYWFTMFLCDLVLYSILVSFMTALTIAVIYLVTPPTYFHIDDLCKQV</sequence>
<proteinExistence type="predicted"/>
<dbReference type="GO" id="GO:0005524">
    <property type="term" value="F:ATP binding"/>
    <property type="evidence" value="ECO:0007669"/>
    <property type="project" value="UniProtKB-KW"/>
</dbReference>
<dbReference type="Gene3D" id="3.40.50.300">
    <property type="entry name" value="P-loop containing nucleotide triphosphate hydrolases"/>
    <property type="match status" value="1"/>
</dbReference>
<feature type="transmembrane region" description="Helical" evidence="1">
    <location>
        <begin position="533"/>
        <end position="554"/>
    </location>
</feature>
<keyword evidence="2" id="KW-0067">ATP-binding</keyword>
<protein>
    <submittedName>
        <fullName evidence="2">ATP-binding cassette sub-family A member 8</fullName>
    </submittedName>
</protein>
<dbReference type="SUPFAM" id="SSF52540">
    <property type="entry name" value="P-loop containing nucleoside triphosphate hydrolases"/>
    <property type="match status" value="1"/>
</dbReference>
<feature type="transmembrane region" description="Helical" evidence="1">
    <location>
        <begin position="354"/>
        <end position="374"/>
    </location>
</feature>
<keyword evidence="3" id="KW-1185">Reference proteome</keyword>
<organism evidence="2 3">
    <name type="scientific">Papilio machaon</name>
    <name type="common">Old World swallowtail butterfly</name>
    <dbReference type="NCBI Taxonomy" id="76193"/>
    <lineage>
        <taxon>Eukaryota</taxon>
        <taxon>Metazoa</taxon>
        <taxon>Ecdysozoa</taxon>
        <taxon>Arthropoda</taxon>
        <taxon>Hexapoda</taxon>
        <taxon>Insecta</taxon>
        <taxon>Pterygota</taxon>
        <taxon>Neoptera</taxon>
        <taxon>Endopterygota</taxon>
        <taxon>Lepidoptera</taxon>
        <taxon>Glossata</taxon>
        <taxon>Ditrysia</taxon>
        <taxon>Papilionoidea</taxon>
        <taxon>Papilionidae</taxon>
        <taxon>Papilioninae</taxon>
        <taxon>Papilio</taxon>
    </lineage>
</organism>
<evidence type="ECO:0000313" key="3">
    <source>
        <dbReference type="Proteomes" id="UP000053240"/>
    </source>
</evidence>
<dbReference type="InterPro" id="IPR027417">
    <property type="entry name" value="P-loop_NTPase"/>
</dbReference>